<dbReference type="Proteomes" id="UP000078541">
    <property type="component" value="Unassembled WGS sequence"/>
</dbReference>
<accession>A0A195ES65</accession>
<dbReference type="EMBL" id="KQ981993">
    <property type="protein sequence ID" value="KYN31016.1"/>
    <property type="molecule type" value="Genomic_DNA"/>
</dbReference>
<evidence type="ECO:0000313" key="1">
    <source>
        <dbReference type="EMBL" id="KYN31016.1"/>
    </source>
</evidence>
<protein>
    <submittedName>
        <fullName evidence="1">Uncharacterized protein</fullName>
    </submittedName>
</protein>
<evidence type="ECO:0000313" key="2">
    <source>
        <dbReference type="Proteomes" id="UP000078541"/>
    </source>
</evidence>
<dbReference type="AlphaFoldDB" id="A0A195ES65"/>
<organism evidence="1 2">
    <name type="scientific">Trachymyrmex septentrionalis</name>
    <dbReference type="NCBI Taxonomy" id="34720"/>
    <lineage>
        <taxon>Eukaryota</taxon>
        <taxon>Metazoa</taxon>
        <taxon>Ecdysozoa</taxon>
        <taxon>Arthropoda</taxon>
        <taxon>Hexapoda</taxon>
        <taxon>Insecta</taxon>
        <taxon>Pterygota</taxon>
        <taxon>Neoptera</taxon>
        <taxon>Endopterygota</taxon>
        <taxon>Hymenoptera</taxon>
        <taxon>Apocrita</taxon>
        <taxon>Aculeata</taxon>
        <taxon>Formicoidea</taxon>
        <taxon>Formicidae</taxon>
        <taxon>Myrmicinae</taxon>
        <taxon>Trachymyrmex</taxon>
    </lineage>
</organism>
<name>A0A195ES65_9HYME</name>
<sequence>MKDVSALVARRKRYFDGVTGEITTKWFSLYAITSLDPCGCMGSVRNVDNAREIGRGNDFSRIERRIFGSAFVDNARKRA</sequence>
<reference evidence="1 2" key="1">
    <citation type="submission" date="2016-03" db="EMBL/GenBank/DDBJ databases">
        <title>Trachymyrmex septentrionalis WGS genome.</title>
        <authorList>
            <person name="Nygaard S."/>
            <person name="Hu H."/>
            <person name="Boomsma J."/>
            <person name="Zhang G."/>
        </authorList>
    </citation>
    <scope>NUCLEOTIDE SEQUENCE [LARGE SCALE GENOMIC DNA]</scope>
    <source>
        <strain evidence="1">Tsep2-gDNA-1</strain>
        <tissue evidence="1">Whole body</tissue>
    </source>
</reference>
<proteinExistence type="predicted"/>
<keyword evidence="2" id="KW-1185">Reference proteome</keyword>
<gene>
    <name evidence="1" type="ORF">ALC56_14828</name>
</gene>